<dbReference type="Pfam" id="PF00665">
    <property type="entry name" value="rve"/>
    <property type="match status" value="1"/>
</dbReference>
<dbReference type="PANTHER" id="PTHR10948:SF23">
    <property type="entry name" value="TRANSPOSASE INSI FOR INSERTION SEQUENCE ELEMENT IS30A-RELATED"/>
    <property type="match status" value="1"/>
</dbReference>
<dbReference type="InterPro" id="IPR012337">
    <property type="entry name" value="RNaseH-like_sf"/>
</dbReference>
<dbReference type="Pfam" id="PF13936">
    <property type="entry name" value="HTH_38"/>
    <property type="match status" value="1"/>
</dbReference>
<dbReference type="InterPro" id="IPR053392">
    <property type="entry name" value="Transposase_IS30-like"/>
</dbReference>
<dbReference type="SUPFAM" id="SSF53098">
    <property type="entry name" value="Ribonuclease H-like"/>
    <property type="match status" value="1"/>
</dbReference>
<evidence type="ECO:0000256" key="1">
    <source>
        <dbReference type="ARBA" id="ARBA00023172"/>
    </source>
</evidence>
<sequence length="387" mass="43284">MATEKFSKRMRVDLVQAMWEVYFATSNGPAAAAAVGIDRGTARNWIVAAGGIRPRQGRDLKGRSLTFQERQAIEAGLAVSETQVSIARRIGRNPGTVSREIARGRLASGMYSATNGQAVARDNASRSKACKLAPGTALHDRVQVDLQLRYSPEQIAGRLRRDFPDDPEMWVHHETIYQALYIQSRGALKRDLTAGLRTGRIRRKPHRKTGERRGRIPDMVMIAERPEEVAERLVPGHWEGDLIIGKNSGSAIGTLVERTTNYTILLHLPDNHGTDAVTTALVAAMSELPDQLRRSVTWDQGKEMARHQDVAIAADLDVYFCDPHSPWQRPVNENTNGLLRQYFPKGTDLSIHSPDDLAWVAHELNDRPRKRLDYARPSELITELLLQ</sequence>
<dbReference type="GO" id="GO:0003676">
    <property type="term" value="F:nucleic acid binding"/>
    <property type="evidence" value="ECO:0007669"/>
    <property type="project" value="InterPro"/>
</dbReference>
<evidence type="ECO:0000259" key="2">
    <source>
        <dbReference type="PROSITE" id="PS50994"/>
    </source>
</evidence>
<reference evidence="3" key="1">
    <citation type="submission" date="2015-08" db="EMBL/GenBank/DDBJ databases">
        <authorList>
            <person name="Babu N.S."/>
            <person name="Beckwith C.J."/>
            <person name="Beseler K.G."/>
            <person name="Brison A."/>
            <person name="Carone J.V."/>
            <person name="Caskin T.P."/>
            <person name="Diamond M."/>
            <person name="Durham M.E."/>
            <person name="Foxe J.M."/>
            <person name="Go M."/>
            <person name="Henderson B.A."/>
            <person name="Jones I.B."/>
            <person name="McGettigan J.A."/>
            <person name="Micheletti S.J."/>
            <person name="Nasrallah M.E."/>
            <person name="Ortiz D."/>
            <person name="Piller C.R."/>
            <person name="Privatt S.R."/>
            <person name="Schneider S.L."/>
            <person name="Sharp S."/>
            <person name="Smith T.C."/>
            <person name="Stanton J.D."/>
            <person name="Ullery H.E."/>
            <person name="Wilson R.J."/>
            <person name="Serrano M.G."/>
            <person name="Buck G."/>
            <person name="Lee V."/>
            <person name="Wang Y."/>
            <person name="Carvalho R."/>
            <person name="Voegtly L."/>
            <person name="Shi R."/>
            <person name="Duckworth R."/>
            <person name="Johnson A."/>
            <person name="Loviza R."/>
            <person name="Walstead R."/>
            <person name="Shah Z."/>
            <person name="Kiflezghi M."/>
            <person name="Wade K."/>
            <person name="Ball S.L."/>
            <person name="Bradley K.W."/>
            <person name="Asai D.J."/>
            <person name="Bowman C.A."/>
            <person name="Russell D.A."/>
            <person name="Pope W.H."/>
            <person name="Jacobs-Sera D."/>
            <person name="Hendrix R.W."/>
            <person name="Hatfull G.F."/>
        </authorList>
    </citation>
    <scope>NUCLEOTIDE SEQUENCE</scope>
</reference>
<evidence type="ECO:0000313" key="3">
    <source>
        <dbReference type="EMBL" id="CUR59614.1"/>
    </source>
</evidence>
<dbReference type="InterPro" id="IPR051917">
    <property type="entry name" value="Transposase-Integrase"/>
</dbReference>
<dbReference type="GO" id="GO:0005829">
    <property type="term" value="C:cytosol"/>
    <property type="evidence" value="ECO:0007669"/>
    <property type="project" value="TreeGrafter"/>
</dbReference>
<dbReference type="GO" id="GO:0015074">
    <property type="term" value="P:DNA integration"/>
    <property type="evidence" value="ECO:0007669"/>
    <property type="project" value="InterPro"/>
</dbReference>
<feature type="domain" description="Integrase catalytic" evidence="2">
    <location>
        <begin position="222"/>
        <end position="385"/>
    </location>
</feature>
<name>A0A2P2CC96_9ZZZZ</name>
<dbReference type="AlphaFoldDB" id="A0A2P2CC96"/>
<accession>A0A2P2CC96</accession>
<proteinExistence type="predicted"/>
<dbReference type="PROSITE" id="PS50994">
    <property type="entry name" value="INTEGRASE"/>
    <property type="match status" value="1"/>
</dbReference>
<gene>
    <name evidence="3" type="ORF">NOCA2640020</name>
</gene>
<dbReference type="InterPro" id="IPR025246">
    <property type="entry name" value="IS30-like_HTH"/>
</dbReference>
<dbReference type="GO" id="GO:0032196">
    <property type="term" value="P:transposition"/>
    <property type="evidence" value="ECO:0007669"/>
    <property type="project" value="TreeGrafter"/>
</dbReference>
<dbReference type="EMBL" id="CZKA01000061">
    <property type="protein sequence ID" value="CUR59614.1"/>
    <property type="molecule type" value="Genomic_DNA"/>
</dbReference>
<dbReference type="Gene3D" id="3.30.420.10">
    <property type="entry name" value="Ribonuclease H-like superfamily/Ribonuclease H"/>
    <property type="match status" value="1"/>
</dbReference>
<dbReference type="NCBIfam" id="NF033563">
    <property type="entry name" value="transpos_IS30"/>
    <property type="match status" value="1"/>
</dbReference>
<dbReference type="InterPro" id="IPR036397">
    <property type="entry name" value="RNaseH_sf"/>
</dbReference>
<dbReference type="GO" id="GO:0006310">
    <property type="term" value="P:DNA recombination"/>
    <property type="evidence" value="ECO:0007669"/>
    <property type="project" value="UniProtKB-KW"/>
</dbReference>
<dbReference type="GO" id="GO:0004803">
    <property type="term" value="F:transposase activity"/>
    <property type="evidence" value="ECO:0007669"/>
    <property type="project" value="TreeGrafter"/>
</dbReference>
<keyword evidence="1" id="KW-0233">DNA recombination</keyword>
<dbReference type="PANTHER" id="PTHR10948">
    <property type="entry name" value="TRANSPOSASE"/>
    <property type="match status" value="1"/>
</dbReference>
<dbReference type="InterPro" id="IPR001584">
    <property type="entry name" value="Integrase_cat-core"/>
</dbReference>
<protein>
    <submittedName>
        <fullName evidence="3">Transposase</fullName>
    </submittedName>
</protein>
<organism evidence="3">
    <name type="scientific">metagenome</name>
    <dbReference type="NCBI Taxonomy" id="256318"/>
    <lineage>
        <taxon>unclassified sequences</taxon>
        <taxon>metagenomes</taxon>
    </lineage>
</organism>